<sequence>MRELSMIAVDAKRVDAIVLFLRVYTAKTPFLDTSSIMALTQKRQVDGVDAEDGGSGMVDNAIEEPDMVSQHYEEAGWPYKSNL</sequence>
<dbReference type="AlphaFoldDB" id="A0A5J4ZT68"/>
<protein>
    <submittedName>
        <fullName evidence="1">Uncharacterized protein</fullName>
    </submittedName>
</protein>
<evidence type="ECO:0000313" key="2">
    <source>
        <dbReference type="Proteomes" id="UP000325577"/>
    </source>
</evidence>
<dbReference type="Proteomes" id="UP000325577">
    <property type="component" value="Linkage Group LG6"/>
</dbReference>
<name>A0A5J4ZT68_9ASTE</name>
<organism evidence="1 2">
    <name type="scientific">Nyssa sinensis</name>
    <dbReference type="NCBI Taxonomy" id="561372"/>
    <lineage>
        <taxon>Eukaryota</taxon>
        <taxon>Viridiplantae</taxon>
        <taxon>Streptophyta</taxon>
        <taxon>Embryophyta</taxon>
        <taxon>Tracheophyta</taxon>
        <taxon>Spermatophyta</taxon>
        <taxon>Magnoliopsida</taxon>
        <taxon>eudicotyledons</taxon>
        <taxon>Gunneridae</taxon>
        <taxon>Pentapetalae</taxon>
        <taxon>asterids</taxon>
        <taxon>Cornales</taxon>
        <taxon>Nyssaceae</taxon>
        <taxon>Nyssa</taxon>
    </lineage>
</organism>
<reference evidence="1 2" key="1">
    <citation type="submission" date="2019-09" db="EMBL/GenBank/DDBJ databases">
        <title>A chromosome-level genome assembly of the Chinese tupelo Nyssa sinensis.</title>
        <authorList>
            <person name="Yang X."/>
            <person name="Kang M."/>
            <person name="Yang Y."/>
            <person name="Xiong H."/>
            <person name="Wang M."/>
            <person name="Zhang Z."/>
            <person name="Wang Z."/>
            <person name="Wu H."/>
            <person name="Ma T."/>
            <person name="Liu J."/>
            <person name="Xi Z."/>
        </authorList>
    </citation>
    <scope>NUCLEOTIDE SEQUENCE [LARGE SCALE GENOMIC DNA]</scope>
    <source>
        <strain evidence="1">J267</strain>
        <tissue evidence="1">Leaf</tissue>
    </source>
</reference>
<accession>A0A5J4ZT68</accession>
<dbReference type="EMBL" id="CM018049">
    <property type="protein sequence ID" value="KAA8520582.1"/>
    <property type="molecule type" value="Genomic_DNA"/>
</dbReference>
<proteinExistence type="predicted"/>
<evidence type="ECO:0000313" key="1">
    <source>
        <dbReference type="EMBL" id="KAA8520582.1"/>
    </source>
</evidence>
<keyword evidence="2" id="KW-1185">Reference proteome</keyword>
<gene>
    <name evidence="1" type="ORF">F0562_014838</name>
</gene>